<dbReference type="SUPFAM" id="SSF49410">
    <property type="entry name" value="Alpha-macroglobulin receptor domain"/>
    <property type="match status" value="1"/>
</dbReference>
<dbReference type="Pfam" id="PF07678">
    <property type="entry name" value="TED_complement"/>
    <property type="match status" value="1"/>
</dbReference>
<dbReference type="Pfam" id="PF01414">
    <property type="entry name" value="DSL"/>
    <property type="match status" value="1"/>
</dbReference>
<dbReference type="Gene3D" id="2.60.40.690">
    <property type="entry name" value="Alpha-macroglobulin, receptor-binding domain"/>
    <property type="match status" value="1"/>
</dbReference>
<keyword evidence="9 10" id="KW-1015">Disulfide bond</keyword>
<keyword evidence="5 10" id="KW-0245">EGF-like domain</keyword>
<comment type="caution">
    <text evidence="11">The sequence shown here is derived from an EMBL/GenBank/DDBJ whole genome shotgun (WGS) entry which is preliminary data.</text>
</comment>
<evidence type="ECO:0000256" key="4">
    <source>
        <dbReference type="ARBA" id="ARBA00022525"/>
    </source>
</evidence>
<keyword evidence="6" id="KW-0646">Protease inhibitor</keyword>
<evidence type="ECO:0000256" key="6">
    <source>
        <dbReference type="ARBA" id="ARBA00022690"/>
    </source>
</evidence>
<proteinExistence type="inferred from homology"/>
<evidence type="ECO:0000256" key="5">
    <source>
        <dbReference type="ARBA" id="ARBA00022536"/>
    </source>
</evidence>
<dbReference type="Gene3D" id="2.60.120.1540">
    <property type="match status" value="1"/>
</dbReference>
<dbReference type="GO" id="GO:0005615">
    <property type="term" value="C:extracellular space"/>
    <property type="evidence" value="ECO:0007669"/>
    <property type="project" value="InterPro"/>
</dbReference>
<dbReference type="InterPro" id="IPR001599">
    <property type="entry name" value="Macroglobln_a2"/>
</dbReference>
<dbReference type="InterPro" id="IPR013783">
    <property type="entry name" value="Ig-like_fold"/>
</dbReference>
<keyword evidence="7" id="KW-0677">Repeat</keyword>
<dbReference type="InterPro" id="IPR014756">
    <property type="entry name" value="Ig_E-set"/>
</dbReference>
<dbReference type="GO" id="GO:0016020">
    <property type="term" value="C:membrane"/>
    <property type="evidence" value="ECO:0007669"/>
    <property type="project" value="InterPro"/>
</dbReference>
<dbReference type="Gene3D" id="2.60.40.1940">
    <property type="match status" value="1"/>
</dbReference>
<comment type="similarity">
    <text evidence="2">Belongs to the protease inhibitor I39 (alpha-2-macroglobulin) family.</text>
</comment>
<organism evidence="11 12">
    <name type="scientific">Fasciola hepatica</name>
    <name type="common">Liver fluke</name>
    <dbReference type="NCBI Taxonomy" id="6192"/>
    <lineage>
        <taxon>Eukaryota</taxon>
        <taxon>Metazoa</taxon>
        <taxon>Spiralia</taxon>
        <taxon>Lophotrochozoa</taxon>
        <taxon>Platyhelminthes</taxon>
        <taxon>Trematoda</taxon>
        <taxon>Digenea</taxon>
        <taxon>Plagiorchiida</taxon>
        <taxon>Echinostomata</taxon>
        <taxon>Echinostomatoidea</taxon>
        <taxon>Fasciolidae</taxon>
        <taxon>Fasciola</taxon>
    </lineage>
</organism>
<dbReference type="GO" id="GO:0007154">
    <property type="term" value="P:cell communication"/>
    <property type="evidence" value="ECO:0007669"/>
    <property type="project" value="InterPro"/>
</dbReference>
<dbReference type="InterPro" id="IPR047565">
    <property type="entry name" value="Alpha-macroglob_thiol-ester_cl"/>
</dbReference>
<keyword evidence="8" id="KW-0722">Serine protease inhibitor</keyword>
<dbReference type="Pfam" id="PF17789">
    <property type="entry name" value="MG4"/>
    <property type="match status" value="1"/>
</dbReference>
<dbReference type="SMART" id="SM01361">
    <property type="entry name" value="A2M_recep"/>
    <property type="match status" value="1"/>
</dbReference>
<dbReference type="Gene3D" id="2.10.25.10">
    <property type="entry name" value="Laminin"/>
    <property type="match status" value="1"/>
</dbReference>
<dbReference type="Pfam" id="PF07677">
    <property type="entry name" value="A2M_recep"/>
    <property type="match status" value="1"/>
</dbReference>
<dbReference type="Gene3D" id="1.50.10.20">
    <property type="match status" value="1"/>
</dbReference>
<evidence type="ECO:0000313" key="12">
    <source>
        <dbReference type="Proteomes" id="UP000230066"/>
    </source>
</evidence>
<dbReference type="InterPro" id="IPR050473">
    <property type="entry name" value="A2M/Complement_sys"/>
</dbReference>
<dbReference type="InterPro" id="IPR041555">
    <property type="entry name" value="MG3"/>
</dbReference>
<dbReference type="Gene3D" id="2.60.40.10">
    <property type="entry name" value="Immunoglobulins"/>
    <property type="match status" value="2"/>
</dbReference>
<dbReference type="InterPro" id="IPR019742">
    <property type="entry name" value="MacrogloblnA2_CS"/>
</dbReference>
<keyword evidence="12" id="KW-1185">Reference proteome</keyword>
<dbReference type="SMART" id="SM01360">
    <property type="entry name" value="A2M"/>
    <property type="match status" value="1"/>
</dbReference>
<feature type="disulfide bond" evidence="10">
    <location>
        <begin position="696"/>
        <end position="705"/>
    </location>
</feature>
<dbReference type="InterPro" id="IPR008930">
    <property type="entry name" value="Terpenoid_cyclase/PrenylTrfase"/>
</dbReference>
<dbReference type="Pfam" id="PF00207">
    <property type="entry name" value="A2M"/>
    <property type="match status" value="1"/>
</dbReference>
<comment type="caution">
    <text evidence="10">Lacks conserved residue(s) required for the propagation of feature annotation.</text>
</comment>
<dbReference type="InterPro" id="IPR036595">
    <property type="entry name" value="A-macroglobulin_rcpt-bd_sf"/>
</dbReference>
<dbReference type="SMART" id="SM01419">
    <property type="entry name" value="Thiol-ester_cl"/>
    <property type="match status" value="1"/>
</dbReference>
<evidence type="ECO:0000256" key="1">
    <source>
        <dbReference type="ARBA" id="ARBA00004613"/>
    </source>
</evidence>
<dbReference type="Proteomes" id="UP000230066">
    <property type="component" value="Unassembled WGS sequence"/>
</dbReference>
<dbReference type="InterPro" id="IPR011626">
    <property type="entry name" value="Alpha-macroglobulin_TED"/>
</dbReference>
<evidence type="ECO:0000256" key="9">
    <source>
        <dbReference type="ARBA" id="ARBA00023157"/>
    </source>
</evidence>
<dbReference type="SUPFAM" id="SSF81296">
    <property type="entry name" value="E set domains"/>
    <property type="match status" value="1"/>
</dbReference>
<comment type="subcellular location">
    <subcellularLocation>
        <location evidence="1">Secreted</location>
    </subcellularLocation>
</comment>
<evidence type="ECO:0000256" key="10">
    <source>
        <dbReference type="PROSITE-ProRule" id="PRU00076"/>
    </source>
</evidence>
<dbReference type="Gene3D" id="2.20.130.20">
    <property type="match status" value="1"/>
</dbReference>
<keyword evidence="3" id="KW-0217">Developmental protein</keyword>
<dbReference type="Gene3D" id="2.60.40.1930">
    <property type="match status" value="1"/>
</dbReference>
<evidence type="ECO:0000256" key="7">
    <source>
        <dbReference type="ARBA" id="ARBA00022737"/>
    </source>
</evidence>
<reference evidence="11" key="1">
    <citation type="submission" date="2019-03" db="EMBL/GenBank/DDBJ databases">
        <title>Improved annotation for the trematode Fasciola hepatica.</title>
        <authorList>
            <person name="Choi Y.-J."/>
            <person name="Martin J."/>
            <person name="Mitreva M."/>
        </authorList>
    </citation>
    <scope>NUCLEOTIDE SEQUENCE [LARGE SCALE GENOMIC DNA]</scope>
</reference>
<evidence type="ECO:0000256" key="3">
    <source>
        <dbReference type="ARBA" id="ARBA00022473"/>
    </source>
</evidence>
<dbReference type="PANTHER" id="PTHR11412">
    <property type="entry name" value="MACROGLOBULIN / COMPLEMENT"/>
    <property type="match status" value="1"/>
</dbReference>
<dbReference type="InterPro" id="IPR001774">
    <property type="entry name" value="DSL"/>
</dbReference>
<dbReference type="GO" id="GO:0004867">
    <property type="term" value="F:serine-type endopeptidase inhibitor activity"/>
    <property type="evidence" value="ECO:0007669"/>
    <property type="project" value="UniProtKB-KW"/>
</dbReference>
<dbReference type="PROSITE" id="PS00477">
    <property type="entry name" value="ALPHA_2_MACROGLOBULIN"/>
    <property type="match status" value="1"/>
</dbReference>
<dbReference type="EMBL" id="JXXN02006816">
    <property type="protein sequence ID" value="THD19286.1"/>
    <property type="molecule type" value="Genomic_DNA"/>
</dbReference>
<evidence type="ECO:0000256" key="8">
    <source>
        <dbReference type="ARBA" id="ARBA00022900"/>
    </source>
</evidence>
<gene>
    <name evidence="11" type="ORF">D915_010068</name>
</gene>
<dbReference type="PROSITE" id="PS50026">
    <property type="entry name" value="EGF_3"/>
    <property type="match status" value="1"/>
</dbReference>
<dbReference type="InterPro" id="IPR040839">
    <property type="entry name" value="MG4"/>
</dbReference>
<protein>
    <submittedName>
        <fullName evidence="11">Uncharacterized protein</fullName>
    </submittedName>
</protein>
<accession>A0A2H1BU60</accession>
<sequence>MPPSCLATMLTPVRHTGIRIFWPVIFVPLLLLLHGTCAADIELNDTYISLPNRIYLGLENKVIVRTTYPNTRITVSTTKYRLDKVFEDPQTYQTEQLPCGWYAVEIPYRVPFLILDETVTSSVTLNFTMRFCNTDECDTFTIQSLAETYQVQRPPIHLLGETDKPLYRPGETVRFRFIVLNYQLLWPHSGPLVYPSEKLIEKPGKNELQLVPVTEEDTVLIFTNTNPVFEEVVVHDPSDTRVKQWLNISAKQAFSLNYTLFSDAPTGKWKVTARLFGLPPILEELQFIVKPYVLPRFTVSMTQPEDLSFESSYAQFSVCARYTNGPPMVGTVRAHLCVCSGANVMSLSNQQVMLEDQACIPTTWHPKRRPCAPASGILSSLDGCVSFNVSTELLDLGSITYPTWDQIPVICAHVEEQGTGSNVSRCEPGIDAIRHTRARFELQAPNVFKPGLPVVGTVRLIHPDLASFNNITVRLLVEEKMPHCFLGIYPHIRVPRDDKYRFTQLLKTDASGMAEFQIPPINAKRSVTLTVTYETGVNPSPATAPTQTAKLYILPRRRPPKPQEGVTAYHELERWLAPQHQSMIVWPSPDSIKVTCPGMAQFQLLANVPIHDKVIHVQGVIREKHFHQVIPPTNDPDLCVDRDDQLGHYRCLGSGDSDQIECLPGWSGTDCLTPTCEKQLCHHPGGVCSGPDQCTCFEYWSGPSCDICTKSKECHRSEVQVEELSNTNVETDPLGIPDQEKWSTTTNSAIPATTEESRIVQSTPRRTLHLRSISFPVDGNWGPEATVVVFFMIKDVSSSGIIPVTIKLQNMSFCTSPATSMESIQTKPGLSLSHRRVSPGQIVDLTLSPQGLHRPTDDQTDDTQYCFVRMQDKSLDNFRGDKNLIDLKALSQLATMENKYSHQPEPSSLEKSFRAAGLRLMSTTETDLIQPVPCPYVSFAEQRSVNSVMDSGSIGLGLPAARGVPMLKSTDTKSPPFIPKPRLRDFFPEVWLFDYYPIQWYDGTNQPGEQNFRTGGHVRQTLTVPDTITSWRANAFCTTKSNGLWIPKPAEMITSMPFFVEITLPNQVKRGEILHLPISVFASPTNESGLSDCMTVSVSAQLDADNWSVIGGHVFTDCLCPGSKKTFYLGLLAKGLGMLNVTVEAYGRERTALCADEARIDTSDATSKSRTFSDLIRRAIKVEPEGIRRDLSQGDIICLTENKLSVKTEFPVVLPDHSTYVSDSLRVYLSYSDEVLGPALANMDKLVRLPIGCGEQNMVLVAPNVYVLDYVTSVDSNGNSRSLEKLKRDSRMYILTGYQRQQNYRHDDGSYSAFGKSDKVGSTWLTAFVLRVFAKAYKVDRSIQIDWGTMFTEITQFLKQHQNADTGCFNENGRVLHTGMQGAVGVGDQQDKELLLNTYILSAILETRPNNQTDYSPEFSPMVDGVKRCLFSTHGLERTETVHGLTTYALAQLAYAMILLSPDANQTEFLRQELLRRKHQSDSSGLSQQLHYWRARETQHNTVKINVDALDVEATSYALLTLSKTSGVHNQDLFPIVRWLSSQQKPEGGFFSTQDTAMALEAIAQFAKRLGLSGGPKVDGLLQVESVVSPVGFILAESLTSEKQHVLNQVAVPGNLTPKDIQKVSWTLTSSEPRGGCLTVHSSLIYHEHETERSHESIFYIANVVKQAREPPANACTTATLSVCLTPNGDNPRETGMLLVTVDMVSGWKPVSEINLKQISIDPETPKQIEFSSDDNTVSVYFDGFARTADDPTNWAENQKRCVQLTLIQFVYVEHAKPAVITAIDYYANNRRVSKSYKLDECPGAWNVKPNLPESKVTVSPASEESSSEEPVTLSCPICELSSEMNQTLMDKLSDYVCHRWLNLFVVKVLASTHDSQYNVTLSEIGFGRTVSSWNATLVRSTDPRCNCPSLFAPATLLWLSPNSKLRVDPGDPEIDIVSGDPDALLIPVEVAWPAIQLAREQWNYRGKTETLVPEQPVSCSRIELLWRYIKSNLI</sequence>
<evidence type="ECO:0000256" key="2">
    <source>
        <dbReference type="ARBA" id="ARBA00010952"/>
    </source>
</evidence>
<dbReference type="PANTHER" id="PTHR11412:SF171">
    <property type="entry name" value="PREGNANCY ZONE PROTEIN-LIKE PROTEIN"/>
    <property type="match status" value="1"/>
</dbReference>
<keyword evidence="4" id="KW-0964">Secreted</keyword>
<name>A0A2H1BU60_FASHE</name>
<dbReference type="InterPro" id="IPR009048">
    <property type="entry name" value="A-macroglobulin_rcpt-bd"/>
</dbReference>
<dbReference type="PROSITE" id="PS00022">
    <property type="entry name" value="EGF_1"/>
    <property type="match status" value="1"/>
</dbReference>
<dbReference type="InterPro" id="IPR000742">
    <property type="entry name" value="EGF"/>
</dbReference>
<evidence type="ECO:0000313" key="11">
    <source>
        <dbReference type="EMBL" id="THD19286.1"/>
    </source>
</evidence>
<dbReference type="Pfam" id="PF17791">
    <property type="entry name" value="MG3"/>
    <property type="match status" value="1"/>
</dbReference>
<dbReference type="SUPFAM" id="SSF48239">
    <property type="entry name" value="Terpenoid cyclases/Protein prenyltransferases"/>
    <property type="match status" value="1"/>
</dbReference>